<dbReference type="InterPro" id="IPR032465">
    <property type="entry name" value="ACMSD"/>
</dbReference>
<dbReference type="GeneID" id="81360937"/>
<dbReference type="RefSeq" id="XP_056472764.1">
    <property type="nucleotide sequence ID" value="XM_056621958.1"/>
</dbReference>
<dbReference type="Proteomes" id="UP001149074">
    <property type="component" value="Unassembled WGS sequence"/>
</dbReference>
<dbReference type="AlphaFoldDB" id="A0A9W9EZF8"/>
<comment type="caution">
    <text evidence="5">The sequence shown here is derived from an EMBL/GenBank/DDBJ whole genome shotgun (WGS) entry which is preliminary data.</text>
</comment>
<dbReference type="PANTHER" id="PTHR21240:SF30">
    <property type="entry name" value="AMIDOHYDROLASE-RELATED DOMAIN-CONTAINING PROTEIN-RELATED"/>
    <property type="match status" value="1"/>
</dbReference>
<evidence type="ECO:0000313" key="5">
    <source>
        <dbReference type="EMBL" id="KAJ5090783.1"/>
    </source>
</evidence>
<feature type="domain" description="Amidohydrolase-related" evidence="4">
    <location>
        <begin position="100"/>
        <end position="288"/>
    </location>
</feature>
<dbReference type="Pfam" id="PF04909">
    <property type="entry name" value="Amidohydro_2"/>
    <property type="match status" value="1"/>
</dbReference>
<evidence type="ECO:0000256" key="3">
    <source>
        <dbReference type="RuleBase" id="RU366045"/>
    </source>
</evidence>
<dbReference type="OrthoDB" id="432010at2759"/>
<organism evidence="5 6">
    <name type="scientific">Penicillium argentinense</name>
    <dbReference type="NCBI Taxonomy" id="1131581"/>
    <lineage>
        <taxon>Eukaryota</taxon>
        <taxon>Fungi</taxon>
        <taxon>Dikarya</taxon>
        <taxon>Ascomycota</taxon>
        <taxon>Pezizomycotina</taxon>
        <taxon>Eurotiomycetes</taxon>
        <taxon>Eurotiomycetidae</taxon>
        <taxon>Eurotiales</taxon>
        <taxon>Aspergillaceae</taxon>
        <taxon>Penicillium</taxon>
    </lineage>
</organism>
<evidence type="ECO:0000256" key="2">
    <source>
        <dbReference type="ARBA" id="ARBA00023239"/>
    </source>
</evidence>
<dbReference type="EMBL" id="JAPQKI010000009">
    <property type="protein sequence ID" value="KAJ5090783.1"/>
    <property type="molecule type" value="Genomic_DNA"/>
</dbReference>
<comment type="similarity">
    <text evidence="3">Belongs to the metallo-dependent hydrolases superfamily.</text>
</comment>
<evidence type="ECO:0000256" key="1">
    <source>
        <dbReference type="ARBA" id="ARBA00022793"/>
    </source>
</evidence>
<gene>
    <name evidence="5" type="ORF">N7532_009467</name>
</gene>
<dbReference type="GO" id="GO:0019748">
    <property type="term" value="P:secondary metabolic process"/>
    <property type="evidence" value="ECO:0007669"/>
    <property type="project" value="TreeGrafter"/>
</dbReference>
<dbReference type="InterPro" id="IPR032466">
    <property type="entry name" value="Metal_Hydrolase"/>
</dbReference>
<accession>A0A9W9EZF8</accession>
<keyword evidence="1 3" id="KW-0210">Decarboxylase</keyword>
<evidence type="ECO:0000313" key="6">
    <source>
        <dbReference type="Proteomes" id="UP001149074"/>
    </source>
</evidence>
<reference evidence="5" key="1">
    <citation type="submission" date="2022-11" db="EMBL/GenBank/DDBJ databases">
        <authorList>
            <person name="Petersen C."/>
        </authorList>
    </citation>
    <scope>NUCLEOTIDE SEQUENCE</scope>
    <source>
        <strain evidence="5">IBT 30761</strain>
    </source>
</reference>
<dbReference type="InterPro" id="IPR006680">
    <property type="entry name" value="Amidohydro-rel"/>
</dbReference>
<evidence type="ECO:0000259" key="4">
    <source>
        <dbReference type="Pfam" id="PF04909"/>
    </source>
</evidence>
<dbReference type="GO" id="GO:0016831">
    <property type="term" value="F:carboxy-lyase activity"/>
    <property type="evidence" value="ECO:0007669"/>
    <property type="project" value="UniProtKB-KW"/>
</dbReference>
<dbReference type="GO" id="GO:0005829">
    <property type="term" value="C:cytosol"/>
    <property type="evidence" value="ECO:0007669"/>
    <property type="project" value="TreeGrafter"/>
</dbReference>
<reference evidence="5" key="2">
    <citation type="journal article" date="2023" name="IMA Fungus">
        <title>Comparative genomic study of the Penicillium genus elucidates a diverse pangenome and 15 lateral gene transfer events.</title>
        <authorList>
            <person name="Petersen C."/>
            <person name="Sorensen T."/>
            <person name="Nielsen M.R."/>
            <person name="Sondergaard T.E."/>
            <person name="Sorensen J.L."/>
            <person name="Fitzpatrick D.A."/>
            <person name="Frisvad J.C."/>
            <person name="Nielsen K.L."/>
        </authorList>
    </citation>
    <scope>NUCLEOTIDE SEQUENCE</scope>
    <source>
        <strain evidence="5">IBT 30761</strain>
    </source>
</reference>
<keyword evidence="2 3" id="KW-0456">Lyase</keyword>
<dbReference type="PANTHER" id="PTHR21240">
    <property type="entry name" value="2-AMINO-3-CARBOXYLMUCONATE-6-SEMIALDEHYDE DECARBOXYLASE"/>
    <property type="match status" value="1"/>
</dbReference>
<dbReference type="Gene3D" id="3.20.20.140">
    <property type="entry name" value="Metal-dependent hydrolases"/>
    <property type="match status" value="2"/>
</dbReference>
<proteinExistence type="inferred from homology"/>
<name>A0A9W9EZF8_9EURO</name>
<protein>
    <submittedName>
        <fullName evidence="5">Amidohydrolase 2</fullName>
    </submittedName>
</protein>
<sequence>MLGKIGLEDAYERAGLKEKHKHEASLYIAPEDRDRYIRQVHDINNDRLHLSNEHGIGYTVMSLTVPGIQGIADKSEAEKRVTSTNDWVTNEIKDKETVSPQYDTFWEVVTELYVPVYLHPAAPSDIILEKLYTQRHFLIGTPLSFANGVDPHRLRYICDGAFDRFSKLKLIIGHLGEHNPFDFWRINHWFEDVKKPIAEDEGRVMCKKSIHDYFKENIWVTTSGHVSTATLKYVVNEIGADRVLFSVDYSYDTIENECGWRDNVAKPIQKAVGRVDAYRRMGRDNAKKPLKLNSFHYSEALVS</sequence>
<dbReference type="SUPFAM" id="SSF51556">
    <property type="entry name" value="Metallo-dependent hydrolases"/>
    <property type="match status" value="1"/>
</dbReference>
<keyword evidence="6" id="KW-1185">Reference proteome</keyword>
<dbReference type="GO" id="GO:0016787">
    <property type="term" value="F:hydrolase activity"/>
    <property type="evidence" value="ECO:0007669"/>
    <property type="project" value="InterPro"/>
</dbReference>